<accession>A0AAV7LB14</accession>
<sequence length="122" mass="13227">MLAWLPPSKPDPTLRILGALMRFQIPGHRVWHTPVSSHTKEGGGAQQEITLCAVSTVHCRPVSPQLRMLTQPLTGHSHVQLVSNVSLHQCGACQEYARAIFRASSPVLLSRVGVRTASSAES</sequence>
<reference evidence="1" key="1">
    <citation type="journal article" date="2022" name="bioRxiv">
        <title>Sequencing and chromosome-scale assembly of the giantPleurodeles waltlgenome.</title>
        <authorList>
            <person name="Brown T."/>
            <person name="Elewa A."/>
            <person name="Iarovenko S."/>
            <person name="Subramanian E."/>
            <person name="Araus A.J."/>
            <person name="Petzold A."/>
            <person name="Susuki M."/>
            <person name="Suzuki K.-i.T."/>
            <person name="Hayashi T."/>
            <person name="Toyoda A."/>
            <person name="Oliveira C."/>
            <person name="Osipova E."/>
            <person name="Leigh N.D."/>
            <person name="Simon A."/>
            <person name="Yun M.H."/>
        </authorList>
    </citation>
    <scope>NUCLEOTIDE SEQUENCE</scope>
    <source>
        <strain evidence="1">20211129_DDA</strain>
        <tissue evidence="1">Liver</tissue>
    </source>
</reference>
<organism evidence="1 2">
    <name type="scientific">Pleurodeles waltl</name>
    <name type="common">Iberian ribbed newt</name>
    <dbReference type="NCBI Taxonomy" id="8319"/>
    <lineage>
        <taxon>Eukaryota</taxon>
        <taxon>Metazoa</taxon>
        <taxon>Chordata</taxon>
        <taxon>Craniata</taxon>
        <taxon>Vertebrata</taxon>
        <taxon>Euteleostomi</taxon>
        <taxon>Amphibia</taxon>
        <taxon>Batrachia</taxon>
        <taxon>Caudata</taxon>
        <taxon>Salamandroidea</taxon>
        <taxon>Salamandridae</taxon>
        <taxon>Pleurodelinae</taxon>
        <taxon>Pleurodeles</taxon>
    </lineage>
</organism>
<evidence type="ECO:0000313" key="2">
    <source>
        <dbReference type="Proteomes" id="UP001066276"/>
    </source>
</evidence>
<protein>
    <submittedName>
        <fullName evidence="1">Uncharacterized protein</fullName>
    </submittedName>
</protein>
<comment type="caution">
    <text evidence="1">The sequence shown here is derived from an EMBL/GenBank/DDBJ whole genome shotgun (WGS) entry which is preliminary data.</text>
</comment>
<name>A0AAV7LB14_PLEWA</name>
<gene>
    <name evidence="1" type="ORF">NDU88_001971</name>
</gene>
<keyword evidence="2" id="KW-1185">Reference proteome</keyword>
<evidence type="ECO:0000313" key="1">
    <source>
        <dbReference type="EMBL" id="KAJ1088816.1"/>
    </source>
</evidence>
<dbReference type="AlphaFoldDB" id="A0AAV7LB14"/>
<dbReference type="Proteomes" id="UP001066276">
    <property type="component" value="Chromosome 11"/>
</dbReference>
<proteinExistence type="predicted"/>
<dbReference type="EMBL" id="JANPWB010000015">
    <property type="protein sequence ID" value="KAJ1088816.1"/>
    <property type="molecule type" value="Genomic_DNA"/>
</dbReference>